<sequence>MGMNMVEHEESFVFTYESFDDFQKKQNLQMGSEIDITDHYLSSDVRIRMSSVSGEATLTRKSGDKKDGYRLEDECLISKEAANLLISDNKLVVKKRRHTINGLDSSFDKYKVTVDFIETPMKLVILEVEAADEVGYPIPLDVTDRIFNVPLKRCPLGAWDLFKRKIAFCGAPSSGKTEFAKWVSYILNTRFKANSFHVIEYATSFIQKYNRLPKFADQIFILQGQWRRERNAQMHDIILSDCPTFLAYIYAQLMDRKEFSDEVALQLSKLYKQSLFDVKSYSDIIFLRLQEYQDNNVRYQTPDEALNIQRRIEEFLQDHRIPHRVGTYNDAEMILAELFYINGAS</sequence>
<dbReference type="InterPro" id="IPR027417">
    <property type="entry name" value="P-loop_NTPase"/>
</dbReference>
<feature type="domain" description="NadR/Ttd14 AAA" evidence="1">
    <location>
        <begin position="165"/>
        <end position="322"/>
    </location>
</feature>
<dbReference type="Gene3D" id="3.40.50.300">
    <property type="entry name" value="P-loop containing nucleotide triphosphate hydrolases"/>
    <property type="match status" value="1"/>
</dbReference>
<reference evidence="2" key="1">
    <citation type="journal article" date="2015" name="Nature">
        <title>Complex archaea that bridge the gap between prokaryotes and eukaryotes.</title>
        <authorList>
            <person name="Spang A."/>
            <person name="Saw J.H."/>
            <person name="Jorgensen S.L."/>
            <person name="Zaremba-Niedzwiedzka K."/>
            <person name="Martijn J."/>
            <person name="Lind A.E."/>
            <person name="van Eijk R."/>
            <person name="Schleper C."/>
            <person name="Guy L."/>
            <person name="Ettema T.J."/>
        </authorList>
    </citation>
    <scope>NUCLEOTIDE SEQUENCE</scope>
</reference>
<evidence type="ECO:0000259" key="1">
    <source>
        <dbReference type="Pfam" id="PF13521"/>
    </source>
</evidence>
<dbReference type="InterPro" id="IPR038727">
    <property type="entry name" value="NadR/Ttd14_AAA_dom"/>
</dbReference>
<dbReference type="SUPFAM" id="SSF55154">
    <property type="entry name" value="CYTH-like phosphatases"/>
    <property type="match status" value="1"/>
</dbReference>
<dbReference type="AlphaFoldDB" id="A0A0F9Q079"/>
<accession>A0A0F9Q079</accession>
<dbReference type="Pfam" id="PF13521">
    <property type="entry name" value="AAA_28"/>
    <property type="match status" value="1"/>
</dbReference>
<dbReference type="InterPro" id="IPR033469">
    <property type="entry name" value="CYTH-like_dom_sf"/>
</dbReference>
<protein>
    <recommendedName>
        <fullName evidence="1">NadR/Ttd14 AAA domain-containing protein</fullName>
    </recommendedName>
</protein>
<dbReference type="Gene3D" id="2.40.320.10">
    <property type="entry name" value="Hypothetical Protein Pfu-838710-001"/>
    <property type="match status" value="1"/>
</dbReference>
<dbReference type="SUPFAM" id="SSF52540">
    <property type="entry name" value="P-loop containing nucleoside triphosphate hydrolases"/>
    <property type="match status" value="1"/>
</dbReference>
<evidence type="ECO:0000313" key="2">
    <source>
        <dbReference type="EMBL" id="KKN30382.1"/>
    </source>
</evidence>
<comment type="caution">
    <text evidence="2">The sequence shown here is derived from an EMBL/GenBank/DDBJ whole genome shotgun (WGS) entry which is preliminary data.</text>
</comment>
<gene>
    <name evidence="2" type="ORF">LCGC14_0834550</name>
</gene>
<proteinExistence type="predicted"/>
<name>A0A0F9Q079_9ZZZZ</name>
<dbReference type="EMBL" id="LAZR01002411">
    <property type="protein sequence ID" value="KKN30382.1"/>
    <property type="molecule type" value="Genomic_DNA"/>
</dbReference>
<organism evidence="2">
    <name type="scientific">marine sediment metagenome</name>
    <dbReference type="NCBI Taxonomy" id="412755"/>
    <lineage>
        <taxon>unclassified sequences</taxon>
        <taxon>metagenomes</taxon>
        <taxon>ecological metagenomes</taxon>
    </lineage>
</organism>